<name>A0A0M2SL54_9BACI</name>
<dbReference type="AlphaFoldDB" id="A0A0M2SL54"/>
<proteinExistence type="predicted"/>
<organism evidence="1 2">
    <name type="scientific">Mesobacillus campisalis</name>
    <dbReference type="NCBI Taxonomy" id="1408103"/>
    <lineage>
        <taxon>Bacteria</taxon>
        <taxon>Bacillati</taxon>
        <taxon>Bacillota</taxon>
        <taxon>Bacilli</taxon>
        <taxon>Bacillales</taxon>
        <taxon>Bacillaceae</taxon>
        <taxon>Mesobacillus</taxon>
    </lineage>
</organism>
<dbReference type="EMBL" id="LAYY01000097">
    <property type="protein sequence ID" value="KKK34391.1"/>
    <property type="molecule type" value="Genomic_DNA"/>
</dbReference>
<keyword evidence="2" id="KW-1185">Reference proteome</keyword>
<gene>
    <name evidence="1" type="ORF">WQ57_22835</name>
</gene>
<dbReference type="PATRIC" id="fig|1408103.3.peg.4920"/>
<dbReference type="Proteomes" id="UP000034166">
    <property type="component" value="Unassembled WGS sequence"/>
</dbReference>
<comment type="caution">
    <text evidence="1">The sequence shown here is derived from an EMBL/GenBank/DDBJ whole genome shotgun (WGS) entry which is preliminary data.</text>
</comment>
<reference evidence="1 2" key="1">
    <citation type="submission" date="2015-04" db="EMBL/GenBank/DDBJ databases">
        <title>Taxonomic description and genome sequence of Bacillus campisalis sp. nov., a novel member of the genus Bacillus isolated from solar saltern.</title>
        <authorList>
            <person name="Mathan Kumar R."/>
            <person name="Kaur G."/>
            <person name="Kumar A."/>
            <person name="Singh N.K."/>
            <person name="Kaur N."/>
            <person name="Kumar N."/>
            <person name="Mayilraj S."/>
        </authorList>
    </citation>
    <scope>NUCLEOTIDE SEQUENCE [LARGE SCALE GENOMIC DNA]</scope>
    <source>
        <strain evidence="1 2">SA2-6</strain>
    </source>
</reference>
<evidence type="ECO:0000313" key="2">
    <source>
        <dbReference type="Proteomes" id="UP000034166"/>
    </source>
</evidence>
<protein>
    <submittedName>
        <fullName evidence="1">Uncharacterized protein</fullName>
    </submittedName>
</protein>
<sequence>MPVAPGQAASAFLIVQLRAPSAWVTSQSVQKVKEQPSSRLVLCLPPMNGALRFSSVQLQRLGARVISRSRIEGKERLRF</sequence>
<evidence type="ECO:0000313" key="1">
    <source>
        <dbReference type="EMBL" id="KKK34391.1"/>
    </source>
</evidence>
<accession>A0A0M2SL54</accession>